<keyword evidence="2" id="KW-0472">Membrane</keyword>
<dbReference type="PANTHER" id="PTHR21879">
    <property type="entry name" value="FI03362P-RELATED-RELATED"/>
    <property type="match status" value="1"/>
</dbReference>
<feature type="region of interest" description="Disordered" evidence="1">
    <location>
        <begin position="1"/>
        <end position="29"/>
    </location>
</feature>
<proteinExistence type="predicted"/>
<dbReference type="InterPro" id="IPR012464">
    <property type="entry name" value="DUF1676"/>
</dbReference>
<protein>
    <submittedName>
        <fullName evidence="3">Uncharacterized protein</fullName>
    </submittedName>
</protein>
<organism evidence="3 4">
    <name type="scientific">Anopheles culicifacies</name>
    <dbReference type="NCBI Taxonomy" id="139723"/>
    <lineage>
        <taxon>Eukaryota</taxon>
        <taxon>Metazoa</taxon>
        <taxon>Ecdysozoa</taxon>
        <taxon>Arthropoda</taxon>
        <taxon>Hexapoda</taxon>
        <taxon>Insecta</taxon>
        <taxon>Pterygota</taxon>
        <taxon>Neoptera</taxon>
        <taxon>Endopterygota</taxon>
        <taxon>Diptera</taxon>
        <taxon>Nematocera</taxon>
        <taxon>Culicoidea</taxon>
        <taxon>Culicidae</taxon>
        <taxon>Anophelinae</taxon>
        <taxon>Anopheles</taxon>
        <taxon>culicifacies species complex</taxon>
    </lineage>
</organism>
<reference evidence="4" key="1">
    <citation type="submission" date="2013-09" db="EMBL/GenBank/DDBJ databases">
        <title>The Genome Sequence of Anopheles culicifacies species A.</title>
        <authorList>
            <consortium name="The Broad Institute Genomics Platform"/>
            <person name="Neafsey D.E."/>
            <person name="Besansky N."/>
            <person name="Howell P."/>
            <person name="Walton C."/>
            <person name="Young S.K."/>
            <person name="Zeng Q."/>
            <person name="Gargeya S."/>
            <person name="Fitzgerald M."/>
            <person name="Haas B."/>
            <person name="Abouelleil A."/>
            <person name="Allen A.W."/>
            <person name="Alvarado L."/>
            <person name="Arachchi H.M."/>
            <person name="Berlin A.M."/>
            <person name="Chapman S.B."/>
            <person name="Gainer-Dewar J."/>
            <person name="Goldberg J."/>
            <person name="Griggs A."/>
            <person name="Gujja S."/>
            <person name="Hansen M."/>
            <person name="Howarth C."/>
            <person name="Imamovic A."/>
            <person name="Ireland A."/>
            <person name="Larimer J."/>
            <person name="McCowan C."/>
            <person name="Murphy C."/>
            <person name="Pearson M."/>
            <person name="Poon T.W."/>
            <person name="Priest M."/>
            <person name="Roberts A."/>
            <person name="Saif S."/>
            <person name="Shea T."/>
            <person name="Sisk P."/>
            <person name="Sykes S."/>
            <person name="Wortman J."/>
            <person name="Nusbaum C."/>
            <person name="Birren B."/>
        </authorList>
    </citation>
    <scope>NUCLEOTIDE SEQUENCE [LARGE SCALE GENOMIC DNA]</scope>
    <source>
        <strain evidence="4">A-37</strain>
    </source>
</reference>
<dbReference type="PANTHER" id="PTHR21879:SF8">
    <property type="entry name" value="OSIRIS 23"/>
    <property type="match status" value="1"/>
</dbReference>
<dbReference type="AlphaFoldDB" id="A0A182LT31"/>
<evidence type="ECO:0000256" key="2">
    <source>
        <dbReference type="SAM" id="Phobius"/>
    </source>
</evidence>
<reference evidence="3" key="2">
    <citation type="submission" date="2020-05" db="UniProtKB">
        <authorList>
            <consortium name="EnsemblMetazoa"/>
        </authorList>
    </citation>
    <scope>IDENTIFICATION</scope>
    <source>
        <strain evidence="3">A-37</strain>
    </source>
</reference>
<feature type="compositionally biased region" description="Polar residues" evidence="1">
    <location>
        <begin position="12"/>
        <end position="22"/>
    </location>
</feature>
<dbReference type="GO" id="GO:0016020">
    <property type="term" value="C:membrane"/>
    <property type="evidence" value="ECO:0007669"/>
    <property type="project" value="TreeGrafter"/>
</dbReference>
<sequence length="410" mass="45403">MNPGGSRKTRKYQLSSGKSGTSRQTQRTRTIAPETVRCTSISANSIVVVIKRVLNKKRSILTRRWHSLIDAQVERSLIHGSTMPPSIKGLCVFVLLAVCLVCVSGSLLHELTVEAGELVRSCLRRTSVSRWDCVKNESLSAVHQLSDAPRIVLLDGVQLVQAEGSRSEIHSTPEESKVSEHDGAVVSTWSNSVLNALRRLLDTHVLEVDLSHRDDVQEAPATESTRTVLAVRFGGQPKRPIPLTDESEGRHRRRQQMIPMMIFGVTVFGMFIIPIAFQFLTALSGKAFLMAKLALLLASINGLKRVASAGVHYGLYHAVDQYPIPAHHPPPPFHQHPHAGPLLYDRAEGLYGEGPRRSGISPLTWATFHSETVTAVGSVAWSDGTLHFRYRMDHVFIVVWQGKEAMQRCE</sequence>
<name>A0A182LT31_9DIPT</name>
<keyword evidence="2" id="KW-1133">Transmembrane helix</keyword>
<dbReference type="Proteomes" id="UP000075883">
    <property type="component" value="Unassembled WGS sequence"/>
</dbReference>
<dbReference type="Pfam" id="PF07898">
    <property type="entry name" value="DUF1676"/>
    <property type="match status" value="1"/>
</dbReference>
<evidence type="ECO:0000256" key="1">
    <source>
        <dbReference type="SAM" id="MobiDB-lite"/>
    </source>
</evidence>
<keyword evidence="4" id="KW-1185">Reference proteome</keyword>
<keyword evidence="2" id="KW-0812">Transmembrane</keyword>
<evidence type="ECO:0000313" key="4">
    <source>
        <dbReference type="Proteomes" id="UP000075883"/>
    </source>
</evidence>
<dbReference type="EnsemblMetazoa" id="ACUA001249-RA">
    <property type="protein sequence ID" value="ACUA001249-PA"/>
    <property type="gene ID" value="ACUA001249"/>
</dbReference>
<dbReference type="EMBL" id="AXCM01006946">
    <property type="status" value="NOT_ANNOTATED_CDS"/>
    <property type="molecule type" value="Genomic_DNA"/>
</dbReference>
<feature type="transmembrane region" description="Helical" evidence="2">
    <location>
        <begin position="260"/>
        <end position="281"/>
    </location>
</feature>
<dbReference type="VEuPathDB" id="VectorBase:ACUA001249"/>
<accession>A0A182LT31</accession>
<evidence type="ECO:0000313" key="3">
    <source>
        <dbReference type="EnsemblMetazoa" id="ACUA001249-PA"/>
    </source>
</evidence>